<proteinExistence type="predicted"/>
<dbReference type="EMBL" id="GBXM01029343">
    <property type="protein sequence ID" value="JAH79234.1"/>
    <property type="molecule type" value="Transcribed_RNA"/>
</dbReference>
<accession>A0A0E9VMB0</accession>
<evidence type="ECO:0000313" key="1">
    <source>
        <dbReference type="EMBL" id="JAH79234.1"/>
    </source>
</evidence>
<dbReference type="AlphaFoldDB" id="A0A0E9VMB0"/>
<sequence length="17" mass="1981">MALAIKHTNCTNFEIFK</sequence>
<reference evidence="1" key="2">
    <citation type="journal article" date="2015" name="Fish Shellfish Immunol.">
        <title>Early steps in the European eel (Anguilla anguilla)-Vibrio vulnificus interaction in the gills: Role of the RtxA13 toxin.</title>
        <authorList>
            <person name="Callol A."/>
            <person name="Pajuelo D."/>
            <person name="Ebbesson L."/>
            <person name="Teles M."/>
            <person name="MacKenzie S."/>
            <person name="Amaro C."/>
        </authorList>
    </citation>
    <scope>NUCLEOTIDE SEQUENCE</scope>
</reference>
<organism evidence="1">
    <name type="scientific">Anguilla anguilla</name>
    <name type="common">European freshwater eel</name>
    <name type="synonym">Muraena anguilla</name>
    <dbReference type="NCBI Taxonomy" id="7936"/>
    <lineage>
        <taxon>Eukaryota</taxon>
        <taxon>Metazoa</taxon>
        <taxon>Chordata</taxon>
        <taxon>Craniata</taxon>
        <taxon>Vertebrata</taxon>
        <taxon>Euteleostomi</taxon>
        <taxon>Actinopterygii</taxon>
        <taxon>Neopterygii</taxon>
        <taxon>Teleostei</taxon>
        <taxon>Anguilliformes</taxon>
        <taxon>Anguillidae</taxon>
        <taxon>Anguilla</taxon>
    </lineage>
</organism>
<reference evidence="1" key="1">
    <citation type="submission" date="2014-11" db="EMBL/GenBank/DDBJ databases">
        <authorList>
            <person name="Amaro Gonzalez C."/>
        </authorList>
    </citation>
    <scope>NUCLEOTIDE SEQUENCE</scope>
</reference>
<protein>
    <submittedName>
        <fullName evidence="1">Uncharacterized protein</fullName>
    </submittedName>
</protein>
<name>A0A0E9VMB0_ANGAN</name>